<dbReference type="EnsemblMetazoa" id="MESCA011519-RA">
    <property type="protein sequence ID" value="MESCA011519-PA"/>
    <property type="gene ID" value="MESCA011519"/>
</dbReference>
<keyword evidence="1" id="KW-0472">Membrane</keyword>
<evidence type="ECO:0000256" key="1">
    <source>
        <dbReference type="SAM" id="Phobius"/>
    </source>
</evidence>
<evidence type="ECO:0000313" key="3">
    <source>
        <dbReference type="Proteomes" id="UP000015102"/>
    </source>
</evidence>
<organism evidence="2 3">
    <name type="scientific">Megaselia scalaris</name>
    <name type="common">Humpbacked fly</name>
    <name type="synonym">Phora scalaris</name>
    <dbReference type="NCBI Taxonomy" id="36166"/>
    <lineage>
        <taxon>Eukaryota</taxon>
        <taxon>Metazoa</taxon>
        <taxon>Ecdysozoa</taxon>
        <taxon>Arthropoda</taxon>
        <taxon>Hexapoda</taxon>
        <taxon>Insecta</taxon>
        <taxon>Pterygota</taxon>
        <taxon>Neoptera</taxon>
        <taxon>Endopterygota</taxon>
        <taxon>Diptera</taxon>
        <taxon>Brachycera</taxon>
        <taxon>Muscomorpha</taxon>
        <taxon>Platypezoidea</taxon>
        <taxon>Phoridae</taxon>
        <taxon>Megaseliini</taxon>
        <taxon>Megaselia</taxon>
    </lineage>
</organism>
<feature type="transmembrane region" description="Helical" evidence="1">
    <location>
        <begin position="6"/>
        <end position="23"/>
    </location>
</feature>
<protein>
    <submittedName>
        <fullName evidence="2">Uncharacterized protein</fullName>
    </submittedName>
</protein>
<reference evidence="2" key="2">
    <citation type="submission" date="2015-06" db="UniProtKB">
        <authorList>
            <consortium name="EnsemblMetazoa"/>
        </authorList>
    </citation>
    <scope>IDENTIFICATION</scope>
</reference>
<keyword evidence="1" id="KW-0812">Transmembrane</keyword>
<proteinExistence type="predicted"/>
<evidence type="ECO:0000313" key="2">
    <source>
        <dbReference type="EnsemblMetazoa" id="MESCA011519-PA"/>
    </source>
</evidence>
<dbReference type="AlphaFoldDB" id="T1H5E2"/>
<keyword evidence="3" id="KW-1185">Reference proteome</keyword>
<dbReference type="Proteomes" id="UP000015102">
    <property type="component" value="Unassembled WGS sequence"/>
</dbReference>
<reference evidence="3" key="1">
    <citation type="submission" date="2013-02" db="EMBL/GenBank/DDBJ databases">
        <authorList>
            <person name="Hughes D."/>
        </authorList>
    </citation>
    <scope>NUCLEOTIDE SEQUENCE</scope>
    <source>
        <strain>Durham</strain>
        <strain evidence="3">NC isolate 2 -- Noor lab</strain>
    </source>
</reference>
<dbReference type="EMBL" id="CAQQ02373875">
    <property type="status" value="NOT_ANNOTATED_CDS"/>
    <property type="molecule type" value="Genomic_DNA"/>
</dbReference>
<name>T1H5E2_MEGSC</name>
<dbReference type="STRING" id="36166.T1H5E2"/>
<dbReference type="HOGENOM" id="CLU_1356029_0_0_1"/>
<accession>T1H5E2</accession>
<sequence>MTGVRIATTLGAFFSLMVFLIVWKSRSNSNETMKALKDPKIAAVAAQCYQEEEDRELAEAIEATGMTIFPEDLFFRRQRMLSLGEMSAPPDFHGSCRFSSVGGGSGYLGLLEPPSRRLSYAGRRSVSASSRVLSDYPMGNSFGTDDYFMETDDEMEDEIDVEHKRQEAFLIVPQRQESRRSSAMTCCSTESSYLERRGSAYT</sequence>
<keyword evidence="1" id="KW-1133">Transmembrane helix</keyword>